<dbReference type="Gene3D" id="1.25.40.10">
    <property type="entry name" value="Tetratricopeptide repeat domain"/>
    <property type="match status" value="1"/>
</dbReference>
<keyword evidence="2" id="KW-1185">Reference proteome</keyword>
<dbReference type="Proteomes" id="UP001589753">
    <property type="component" value="Unassembled WGS sequence"/>
</dbReference>
<organism evidence="1 2">
    <name type="scientific">Streptomyces heliomycini</name>
    <dbReference type="NCBI Taxonomy" id="284032"/>
    <lineage>
        <taxon>Bacteria</taxon>
        <taxon>Bacillati</taxon>
        <taxon>Actinomycetota</taxon>
        <taxon>Actinomycetes</taxon>
        <taxon>Kitasatosporales</taxon>
        <taxon>Streptomycetaceae</taxon>
        <taxon>Streptomyces</taxon>
    </lineage>
</organism>
<comment type="caution">
    <text evidence="1">The sequence shown here is derived from an EMBL/GenBank/DDBJ whole genome shotgun (WGS) entry which is preliminary data.</text>
</comment>
<reference evidence="1 2" key="1">
    <citation type="submission" date="2024-09" db="EMBL/GenBank/DDBJ databases">
        <authorList>
            <person name="Sun Q."/>
            <person name="Mori K."/>
        </authorList>
    </citation>
    <scope>NUCLEOTIDE SEQUENCE [LARGE SCALE GENOMIC DNA]</scope>
    <source>
        <strain evidence="1 2">JCM 9767</strain>
    </source>
</reference>
<dbReference type="InterPro" id="IPR011990">
    <property type="entry name" value="TPR-like_helical_dom_sf"/>
</dbReference>
<evidence type="ECO:0000313" key="2">
    <source>
        <dbReference type="Proteomes" id="UP001589753"/>
    </source>
</evidence>
<dbReference type="SUPFAM" id="SSF48452">
    <property type="entry name" value="TPR-like"/>
    <property type="match status" value="1"/>
</dbReference>
<accession>A0ABV5L1F8</accession>
<dbReference type="InterPro" id="IPR001387">
    <property type="entry name" value="Cro/C1-type_HTH"/>
</dbReference>
<dbReference type="RefSeq" id="WP_380954004.1">
    <property type="nucleotide sequence ID" value="NZ_JBHMDI010000001.1"/>
</dbReference>
<dbReference type="InterPro" id="IPR010982">
    <property type="entry name" value="Lambda_DNA-bd_dom_sf"/>
</dbReference>
<dbReference type="Gene3D" id="1.10.260.40">
    <property type="entry name" value="lambda repressor-like DNA-binding domains"/>
    <property type="match status" value="1"/>
</dbReference>
<protein>
    <submittedName>
        <fullName evidence="1">Helix-turn-helix domain-containing protein</fullName>
    </submittedName>
</protein>
<dbReference type="EMBL" id="JBHMDI010000001">
    <property type="protein sequence ID" value="MFB9346004.1"/>
    <property type="molecule type" value="Genomic_DNA"/>
</dbReference>
<name>A0ABV5L1F8_9ACTN</name>
<dbReference type="CDD" id="cd00093">
    <property type="entry name" value="HTH_XRE"/>
    <property type="match status" value="1"/>
</dbReference>
<evidence type="ECO:0000313" key="1">
    <source>
        <dbReference type="EMBL" id="MFB9346004.1"/>
    </source>
</evidence>
<proteinExistence type="predicted"/>
<sequence length="421" mass="45758">MEGNESLNNAMQESGLTQTELADKVNTHLICAGHEGTVSDRTVRNWLTGKTRWPHSRQREALEAVFGCTVGELGFSPPARRRHTSNSVEDSVRRRNFLTVAGGTTAAVAFPFVGAPPKVGTSDVLRLRSGLDALTALDDTRGGHEELERAALAGAAEALEKQKLGATQRIRLRLFSVAADYTATAAWSAIDARRPDRAYALLGKALYLAGMAQDSVAELRVWNSYAMLAHQRGEHTEAVDSAQAAQTMVITRRDPFFASLAHARTAIGHSNLGDRQAAIRSLGHAQEALGKAEQDRPRPSWTAFYGPAELTAMTAIVRDRIGDHSGAEAASHMALRSIPEQFRRNRALATARLALAQLHQQDVDEACATASGVFELMEGSPLPGRMRSLLGDYYRDLITLAPDAAVAREWGDRCRAEWSRA</sequence>
<gene>
    <name evidence="1" type="ORF">ACFFUA_00765</name>
</gene>